<protein>
    <submittedName>
        <fullName evidence="1">Uncharacterized protein</fullName>
    </submittedName>
</protein>
<dbReference type="AlphaFoldDB" id="U2T251"/>
<keyword evidence="2" id="KW-1185">Reference proteome</keyword>
<proteinExistence type="predicted"/>
<accession>U2T251</accession>
<dbReference type="EMBL" id="AWEZ01000060">
    <property type="protein sequence ID" value="ERL07144.1"/>
    <property type="molecule type" value="Genomic_DNA"/>
</dbReference>
<reference evidence="1 2" key="1">
    <citation type="submission" date="2013-08" db="EMBL/GenBank/DDBJ databases">
        <authorList>
            <person name="Durkin A.S."/>
            <person name="Haft D.R."/>
            <person name="McCorrison J."/>
            <person name="Torralba M."/>
            <person name="Gillis M."/>
            <person name="Haft D.H."/>
            <person name="Methe B."/>
            <person name="Sutton G."/>
            <person name="Nelson K.E."/>
        </authorList>
    </citation>
    <scope>NUCLEOTIDE SEQUENCE [LARGE SCALE GENOMIC DNA]</scope>
    <source>
        <strain evidence="1 2">F0195</strain>
    </source>
</reference>
<gene>
    <name evidence="1" type="ORF">HMPREF1316_1736</name>
</gene>
<evidence type="ECO:0000313" key="1">
    <source>
        <dbReference type="EMBL" id="ERL07144.1"/>
    </source>
</evidence>
<organism evidence="1 2">
    <name type="scientific">Olsenella profusa F0195</name>
    <dbReference type="NCBI Taxonomy" id="1125712"/>
    <lineage>
        <taxon>Bacteria</taxon>
        <taxon>Bacillati</taxon>
        <taxon>Actinomycetota</taxon>
        <taxon>Coriobacteriia</taxon>
        <taxon>Coriobacteriales</taxon>
        <taxon>Atopobiaceae</taxon>
        <taxon>Olsenella</taxon>
    </lineage>
</organism>
<dbReference type="Proteomes" id="UP000016638">
    <property type="component" value="Unassembled WGS sequence"/>
</dbReference>
<name>U2T251_9ACTN</name>
<evidence type="ECO:0000313" key="2">
    <source>
        <dbReference type="Proteomes" id="UP000016638"/>
    </source>
</evidence>
<comment type="caution">
    <text evidence="1">The sequence shown here is derived from an EMBL/GenBank/DDBJ whole genome shotgun (WGS) entry which is preliminary data.</text>
</comment>
<sequence>MLGTGRWEACGRVRGDEGDLSRGALGMPIVNLRPVGLGPLAGS</sequence>